<organism evidence="2 3">
    <name type="scientific">Sorghum bicolor</name>
    <name type="common">Sorghum</name>
    <name type="synonym">Sorghum vulgare</name>
    <dbReference type="NCBI Taxonomy" id="4558"/>
    <lineage>
        <taxon>Eukaryota</taxon>
        <taxon>Viridiplantae</taxon>
        <taxon>Streptophyta</taxon>
        <taxon>Embryophyta</taxon>
        <taxon>Tracheophyta</taxon>
        <taxon>Spermatophyta</taxon>
        <taxon>Magnoliopsida</taxon>
        <taxon>Liliopsida</taxon>
        <taxon>Poales</taxon>
        <taxon>Poaceae</taxon>
        <taxon>PACMAD clade</taxon>
        <taxon>Panicoideae</taxon>
        <taxon>Andropogonodae</taxon>
        <taxon>Andropogoneae</taxon>
        <taxon>Sorghinae</taxon>
        <taxon>Sorghum</taxon>
    </lineage>
</organism>
<protein>
    <submittedName>
        <fullName evidence="2">Uncharacterized protein</fullName>
    </submittedName>
</protein>
<feature type="compositionally biased region" description="Basic and acidic residues" evidence="1">
    <location>
        <begin position="70"/>
        <end position="85"/>
    </location>
</feature>
<proteinExistence type="predicted"/>
<feature type="compositionally biased region" description="Polar residues" evidence="1">
    <location>
        <begin position="132"/>
        <end position="147"/>
    </location>
</feature>
<evidence type="ECO:0000313" key="2">
    <source>
        <dbReference type="EMBL" id="KAG0520772.1"/>
    </source>
</evidence>
<dbReference type="EMBL" id="CM027687">
    <property type="protein sequence ID" value="KAG0520772.1"/>
    <property type="molecule type" value="Genomic_DNA"/>
</dbReference>
<name>A0A921QFA0_SORBI</name>
<evidence type="ECO:0000256" key="1">
    <source>
        <dbReference type="SAM" id="MobiDB-lite"/>
    </source>
</evidence>
<accession>A0A921QFA0</accession>
<evidence type="ECO:0000313" key="3">
    <source>
        <dbReference type="Proteomes" id="UP000807115"/>
    </source>
</evidence>
<comment type="caution">
    <text evidence="2">The sequence shown here is derived from an EMBL/GenBank/DDBJ whole genome shotgun (WGS) entry which is preliminary data.</text>
</comment>
<reference evidence="2" key="2">
    <citation type="submission" date="2020-10" db="EMBL/GenBank/DDBJ databases">
        <authorList>
            <person name="Cooper E.A."/>
            <person name="Brenton Z.W."/>
            <person name="Flinn B.S."/>
            <person name="Jenkins J."/>
            <person name="Shu S."/>
            <person name="Flowers D."/>
            <person name="Luo F."/>
            <person name="Wang Y."/>
            <person name="Xia P."/>
            <person name="Barry K."/>
            <person name="Daum C."/>
            <person name="Lipzen A."/>
            <person name="Yoshinaga Y."/>
            <person name="Schmutz J."/>
            <person name="Saski C."/>
            <person name="Vermerris W."/>
            <person name="Kresovich S."/>
        </authorList>
    </citation>
    <scope>NUCLEOTIDE SEQUENCE</scope>
</reference>
<sequence length="147" mass="15300">MLDVCLPRHSRGEAMSRRPHLAAAAALSSHASHPLAIARASPAVRSPSLHATARSNNSAACSFPQPGVGKEGREHPPVLSRRERSGSGGSSSVRACEETSEAASESQQAKQKSTKCSTSTPSSLSPGITPTQSFALLQLQQEGTFTP</sequence>
<dbReference type="AlphaFoldDB" id="A0A921QFA0"/>
<gene>
    <name evidence="2" type="ORF">BDA96_08G102900</name>
</gene>
<feature type="compositionally biased region" description="Low complexity" evidence="1">
    <location>
        <begin position="101"/>
        <end position="131"/>
    </location>
</feature>
<feature type="region of interest" description="Disordered" evidence="1">
    <location>
        <begin position="43"/>
        <end position="147"/>
    </location>
</feature>
<dbReference type="Proteomes" id="UP000807115">
    <property type="component" value="Chromosome 8"/>
</dbReference>
<reference evidence="2" key="1">
    <citation type="journal article" date="2019" name="BMC Genomics">
        <title>A new reference genome for Sorghum bicolor reveals high levels of sequence similarity between sweet and grain genotypes: implications for the genetics of sugar metabolism.</title>
        <authorList>
            <person name="Cooper E.A."/>
            <person name="Brenton Z.W."/>
            <person name="Flinn B.S."/>
            <person name="Jenkins J."/>
            <person name="Shu S."/>
            <person name="Flowers D."/>
            <person name="Luo F."/>
            <person name="Wang Y."/>
            <person name="Xia P."/>
            <person name="Barry K."/>
            <person name="Daum C."/>
            <person name="Lipzen A."/>
            <person name="Yoshinaga Y."/>
            <person name="Schmutz J."/>
            <person name="Saski C."/>
            <person name="Vermerris W."/>
            <person name="Kresovich S."/>
        </authorList>
    </citation>
    <scope>NUCLEOTIDE SEQUENCE</scope>
</reference>